<dbReference type="Pfam" id="PF02386">
    <property type="entry name" value="TrkH"/>
    <property type="match status" value="1"/>
</dbReference>
<dbReference type="Proteomes" id="UP000325780">
    <property type="component" value="Unassembled WGS sequence"/>
</dbReference>
<evidence type="ECO:0000313" key="8">
    <source>
        <dbReference type="EMBL" id="KAE8151714.1"/>
    </source>
</evidence>
<evidence type="ECO:0000256" key="5">
    <source>
        <dbReference type="ARBA" id="ARBA00023065"/>
    </source>
</evidence>
<keyword evidence="3 7" id="KW-0812">Transmembrane</keyword>
<keyword evidence="9" id="KW-1185">Reference proteome</keyword>
<dbReference type="InterPro" id="IPR051143">
    <property type="entry name" value="TrkH_K-transport"/>
</dbReference>
<keyword evidence="4 7" id="KW-1133">Transmembrane helix</keyword>
<sequence length="653" mass="73694">MNYLSSIIIANRPRMGFISLHYVYFISVCLLSSVILFVASNPVGSIRYEDSLFLTVSVMTLAGLNTVDLSTLNTFQQVLLFLLMIFGSSIWVSIGILLVRKHAFYKHFVNQMHAKRSREPSPSCSASTSRRPDRLSVSGTAFREDCRRFCLGRRFSTHQSSYVLGEQDTRLKMIRSDATSPAPMSDRRRRLIAVVSWSKPMKPLLSKALRLCSYMKTAVPAPPRLSSFKIHRKFWLPCKAFLANFGKDSLDLPVSSESSDSLEAPPQPSRKDEFPRESVVEYRAVCLLLVVVPIYFLTWQLLGGFGIAAYVAKNKATIAESNGLNPWSVPSCYVIDSVPFRSSIYMLMTMGLLILAGNTCYPVFLRVIIWTLWRTLPDTPPFRQYRETLRFLLDHPRRCYTTLFPPHHTWWLLCSVVVLNGIDWAAFEILNVDNPAVKSIPQGPRILDGLFQAFCVRNGGFYVIAISSLHIGTQVIYVVMMYISVYPVAITMRSSNVYEERSLGIYADEPLSPSETEKEEAHALRGQSTRLYFLKQQLRAQLTYNIWWIALAVIVIAIVEGGSYIRDPITYSTFNIIFETVSAYGCVGISTGVPRDLYSFSGGWHPLSKLVLCVVMLRGRHRGLPVAIDKAIMFPGESDEELAAHARVNWGCL</sequence>
<dbReference type="AlphaFoldDB" id="A0A5N6TZK6"/>
<dbReference type="OrthoDB" id="9999863at2759"/>
<dbReference type="GO" id="GO:0140107">
    <property type="term" value="F:high-affinity potassium ion transmembrane transporter activity"/>
    <property type="evidence" value="ECO:0007669"/>
    <property type="project" value="TreeGrafter"/>
</dbReference>
<evidence type="ECO:0000256" key="7">
    <source>
        <dbReference type="SAM" id="Phobius"/>
    </source>
</evidence>
<dbReference type="InterPro" id="IPR003445">
    <property type="entry name" value="Cat_transpt"/>
</dbReference>
<evidence type="ECO:0000256" key="4">
    <source>
        <dbReference type="ARBA" id="ARBA00022989"/>
    </source>
</evidence>
<feature type="transmembrane region" description="Helical" evidence="7">
    <location>
        <begin position="344"/>
        <end position="364"/>
    </location>
</feature>
<evidence type="ECO:0000256" key="6">
    <source>
        <dbReference type="ARBA" id="ARBA00023136"/>
    </source>
</evidence>
<feature type="transmembrane region" description="Helical" evidence="7">
    <location>
        <begin position="78"/>
        <end position="99"/>
    </location>
</feature>
<dbReference type="GO" id="GO:0005886">
    <property type="term" value="C:plasma membrane"/>
    <property type="evidence" value="ECO:0007669"/>
    <property type="project" value="TreeGrafter"/>
</dbReference>
<protein>
    <submittedName>
        <fullName evidence="8">Cation transport protein-domain-containing protein</fullName>
    </submittedName>
</protein>
<evidence type="ECO:0000256" key="2">
    <source>
        <dbReference type="ARBA" id="ARBA00022448"/>
    </source>
</evidence>
<dbReference type="PANTHER" id="PTHR31064:SF37">
    <property type="entry name" value="TRANSPORTER, PUTATIVE (EUROFUNG)-RELATED"/>
    <property type="match status" value="1"/>
</dbReference>
<dbReference type="EMBL" id="ML742066">
    <property type="protein sequence ID" value="KAE8151714.1"/>
    <property type="molecule type" value="Genomic_DNA"/>
</dbReference>
<keyword evidence="6 7" id="KW-0472">Membrane</keyword>
<feature type="transmembrane region" description="Helical" evidence="7">
    <location>
        <begin position="461"/>
        <end position="483"/>
    </location>
</feature>
<keyword evidence="5" id="KW-0406">Ion transport</keyword>
<reference evidence="8 9" key="1">
    <citation type="submission" date="2019-04" db="EMBL/GenBank/DDBJ databases">
        <title>Friends and foes A comparative genomics study of 23 Aspergillus species from section Flavi.</title>
        <authorList>
            <consortium name="DOE Joint Genome Institute"/>
            <person name="Kjaerbolling I."/>
            <person name="Vesth T."/>
            <person name="Frisvad J.C."/>
            <person name="Nybo J.L."/>
            <person name="Theobald S."/>
            <person name="Kildgaard S."/>
            <person name="Isbrandt T."/>
            <person name="Kuo A."/>
            <person name="Sato A."/>
            <person name="Lyhne E.K."/>
            <person name="Kogle M.E."/>
            <person name="Wiebenga A."/>
            <person name="Kun R.S."/>
            <person name="Lubbers R.J."/>
            <person name="Makela M.R."/>
            <person name="Barry K."/>
            <person name="Chovatia M."/>
            <person name="Clum A."/>
            <person name="Daum C."/>
            <person name="Haridas S."/>
            <person name="He G."/>
            <person name="LaButti K."/>
            <person name="Lipzen A."/>
            <person name="Mondo S."/>
            <person name="Riley R."/>
            <person name="Salamov A."/>
            <person name="Simmons B.A."/>
            <person name="Magnuson J.K."/>
            <person name="Henrissat B."/>
            <person name="Mortensen U.H."/>
            <person name="Larsen T.O."/>
            <person name="Devries R.P."/>
            <person name="Grigoriev I.V."/>
            <person name="Machida M."/>
            <person name="Baker S.E."/>
            <person name="Andersen M.R."/>
        </authorList>
    </citation>
    <scope>NUCLEOTIDE SEQUENCE [LARGE SCALE GENOMIC DNA]</scope>
    <source>
        <strain evidence="8 9">IBT 18842</strain>
    </source>
</reference>
<dbReference type="PANTHER" id="PTHR31064">
    <property type="entry name" value="POTASSIUM TRANSPORT PROTEIN DDB_G0292412-RELATED"/>
    <property type="match status" value="1"/>
</dbReference>
<name>A0A5N6TZK6_ASPAV</name>
<keyword evidence="2" id="KW-0813">Transport</keyword>
<dbReference type="GO" id="GO:1990573">
    <property type="term" value="P:potassium ion import across plasma membrane"/>
    <property type="evidence" value="ECO:0007669"/>
    <property type="project" value="TreeGrafter"/>
</dbReference>
<evidence type="ECO:0000256" key="1">
    <source>
        <dbReference type="ARBA" id="ARBA00004141"/>
    </source>
</evidence>
<feature type="transmembrane region" description="Helical" evidence="7">
    <location>
        <begin position="546"/>
        <end position="565"/>
    </location>
</feature>
<proteinExistence type="predicted"/>
<dbReference type="GO" id="GO:0030007">
    <property type="term" value="P:intracellular potassium ion homeostasis"/>
    <property type="evidence" value="ECO:0007669"/>
    <property type="project" value="TreeGrafter"/>
</dbReference>
<evidence type="ECO:0000256" key="3">
    <source>
        <dbReference type="ARBA" id="ARBA00022692"/>
    </source>
</evidence>
<comment type="subcellular location">
    <subcellularLocation>
        <location evidence="1">Membrane</location>
        <topology evidence="1">Multi-pass membrane protein</topology>
    </subcellularLocation>
</comment>
<feature type="transmembrane region" description="Helical" evidence="7">
    <location>
        <begin position="285"/>
        <end position="312"/>
    </location>
</feature>
<organism evidence="8 9">
    <name type="scientific">Aspergillus avenaceus</name>
    <dbReference type="NCBI Taxonomy" id="36643"/>
    <lineage>
        <taxon>Eukaryota</taxon>
        <taxon>Fungi</taxon>
        <taxon>Dikarya</taxon>
        <taxon>Ascomycota</taxon>
        <taxon>Pezizomycotina</taxon>
        <taxon>Eurotiomycetes</taxon>
        <taxon>Eurotiomycetidae</taxon>
        <taxon>Eurotiales</taxon>
        <taxon>Aspergillaceae</taxon>
        <taxon>Aspergillus</taxon>
        <taxon>Aspergillus subgen. Circumdati</taxon>
    </lineage>
</organism>
<evidence type="ECO:0000313" key="9">
    <source>
        <dbReference type="Proteomes" id="UP000325780"/>
    </source>
</evidence>
<feature type="transmembrane region" description="Helical" evidence="7">
    <location>
        <begin position="20"/>
        <end position="39"/>
    </location>
</feature>
<accession>A0A5N6TZK6</accession>
<gene>
    <name evidence="8" type="ORF">BDV25DRAFT_128595</name>
</gene>